<feature type="region of interest" description="Disordered" evidence="1">
    <location>
        <begin position="136"/>
        <end position="162"/>
    </location>
</feature>
<feature type="region of interest" description="Disordered" evidence="1">
    <location>
        <begin position="1"/>
        <end position="48"/>
    </location>
</feature>
<dbReference type="AlphaFoldDB" id="A0A409VJQ8"/>
<gene>
    <name evidence="2" type="ORF">CVT26_011215</name>
</gene>
<accession>A0A409VJQ8</accession>
<reference evidence="2 3" key="1">
    <citation type="journal article" date="2018" name="Evol. Lett.">
        <title>Horizontal gene cluster transfer increased hallucinogenic mushroom diversity.</title>
        <authorList>
            <person name="Reynolds H.T."/>
            <person name="Vijayakumar V."/>
            <person name="Gluck-Thaler E."/>
            <person name="Korotkin H.B."/>
            <person name="Matheny P.B."/>
            <person name="Slot J.C."/>
        </authorList>
    </citation>
    <scope>NUCLEOTIDE SEQUENCE [LARGE SCALE GENOMIC DNA]</scope>
    <source>
        <strain evidence="2 3">SRW20</strain>
    </source>
</reference>
<dbReference type="Proteomes" id="UP000284706">
    <property type="component" value="Unassembled WGS sequence"/>
</dbReference>
<comment type="caution">
    <text evidence="2">The sequence shown here is derived from an EMBL/GenBank/DDBJ whole genome shotgun (WGS) entry which is preliminary data.</text>
</comment>
<evidence type="ECO:0000313" key="3">
    <source>
        <dbReference type="Proteomes" id="UP000284706"/>
    </source>
</evidence>
<feature type="compositionally biased region" description="Basic and acidic residues" evidence="1">
    <location>
        <begin position="1"/>
        <end position="10"/>
    </location>
</feature>
<feature type="region of interest" description="Disordered" evidence="1">
    <location>
        <begin position="219"/>
        <end position="253"/>
    </location>
</feature>
<name>A0A409VJQ8_9AGAR</name>
<protein>
    <submittedName>
        <fullName evidence="2">Uncharacterized protein</fullName>
    </submittedName>
</protein>
<sequence>MIRIFEEDSHPFPSPHFRSPRHIATMATGKRARSPESGSPGDRPSKRLSLAVTDVNRRTIYRKMSSTPSSSRHPSEDWVQQAGGLRIDSPVYPPSEPFITPPPGEDVEMVLDSEDVAPAQINNVLEIGELPAFLAGSSSSFSHPQPPSVQEGQAGAPNTPRHNYATRYSERMQAPTPLIPPHINVLPPTPMNGHQLGEQPPQAQAIATPPILPDSGFVFAPTRPSTPPPSSPVPMAISPTNSLSQLAPSSPKMAKRRIVFGPRSNCDKCRRGEKHFIHFEDYSTA</sequence>
<dbReference type="InParanoid" id="A0A409VJQ8"/>
<organism evidence="2 3">
    <name type="scientific">Gymnopilus dilepis</name>
    <dbReference type="NCBI Taxonomy" id="231916"/>
    <lineage>
        <taxon>Eukaryota</taxon>
        <taxon>Fungi</taxon>
        <taxon>Dikarya</taxon>
        <taxon>Basidiomycota</taxon>
        <taxon>Agaricomycotina</taxon>
        <taxon>Agaricomycetes</taxon>
        <taxon>Agaricomycetidae</taxon>
        <taxon>Agaricales</taxon>
        <taxon>Agaricineae</taxon>
        <taxon>Hymenogastraceae</taxon>
        <taxon>Gymnopilus</taxon>
    </lineage>
</organism>
<evidence type="ECO:0000313" key="2">
    <source>
        <dbReference type="EMBL" id="PPQ66457.1"/>
    </source>
</evidence>
<dbReference type="OrthoDB" id="3200438at2759"/>
<keyword evidence="3" id="KW-1185">Reference proteome</keyword>
<proteinExistence type="predicted"/>
<dbReference type="EMBL" id="NHYE01005630">
    <property type="protein sequence ID" value="PPQ66457.1"/>
    <property type="molecule type" value="Genomic_DNA"/>
</dbReference>
<evidence type="ECO:0000256" key="1">
    <source>
        <dbReference type="SAM" id="MobiDB-lite"/>
    </source>
</evidence>
<dbReference type="STRING" id="231916.A0A409VJQ8"/>